<comment type="caution">
    <text evidence="1">The sequence shown here is derived from an EMBL/GenBank/DDBJ whole genome shotgun (WGS) entry which is preliminary data.</text>
</comment>
<accession>A0A9J5WVJ8</accession>
<proteinExistence type="predicted"/>
<name>A0A9J5WVJ8_SOLCO</name>
<dbReference type="EMBL" id="JACXVP010000010">
    <property type="protein sequence ID" value="KAG5579343.1"/>
    <property type="molecule type" value="Genomic_DNA"/>
</dbReference>
<organism evidence="1 2">
    <name type="scientific">Solanum commersonii</name>
    <name type="common">Commerson's wild potato</name>
    <name type="synonym">Commerson's nightshade</name>
    <dbReference type="NCBI Taxonomy" id="4109"/>
    <lineage>
        <taxon>Eukaryota</taxon>
        <taxon>Viridiplantae</taxon>
        <taxon>Streptophyta</taxon>
        <taxon>Embryophyta</taxon>
        <taxon>Tracheophyta</taxon>
        <taxon>Spermatophyta</taxon>
        <taxon>Magnoliopsida</taxon>
        <taxon>eudicotyledons</taxon>
        <taxon>Gunneridae</taxon>
        <taxon>Pentapetalae</taxon>
        <taxon>asterids</taxon>
        <taxon>lamiids</taxon>
        <taxon>Solanales</taxon>
        <taxon>Solanaceae</taxon>
        <taxon>Solanoideae</taxon>
        <taxon>Solaneae</taxon>
        <taxon>Solanum</taxon>
    </lineage>
</organism>
<sequence length="126" mass="14114">MNQVQPNIDIKVTQVRPLSGSVGCFATIFFFDWNHFKKKLALRFWKQTDAKSFVADTQITRILALLQKLEDKCSFISPQVLVEDAGISAATVVSREISSSLAEKTQTVLIMLRVIQSCLALLLLNI</sequence>
<keyword evidence="2" id="KW-1185">Reference proteome</keyword>
<dbReference type="AlphaFoldDB" id="A0A9J5WVJ8"/>
<dbReference type="Proteomes" id="UP000824120">
    <property type="component" value="Chromosome 10"/>
</dbReference>
<protein>
    <submittedName>
        <fullName evidence="1">Uncharacterized protein</fullName>
    </submittedName>
</protein>
<evidence type="ECO:0000313" key="2">
    <source>
        <dbReference type="Proteomes" id="UP000824120"/>
    </source>
</evidence>
<evidence type="ECO:0000313" key="1">
    <source>
        <dbReference type="EMBL" id="KAG5579343.1"/>
    </source>
</evidence>
<reference evidence="1 2" key="1">
    <citation type="submission" date="2020-09" db="EMBL/GenBank/DDBJ databases">
        <title>De no assembly of potato wild relative species, Solanum commersonii.</title>
        <authorList>
            <person name="Cho K."/>
        </authorList>
    </citation>
    <scope>NUCLEOTIDE SEQUENCE [LARGE SCALE GENOMIC DNA]</scope>
    <source>
        <strain evidence="1">LZ3.2</strain>
        <tissue evidence="1">Leaf</tissue>
    </source>
</reference>
<gene>
    <name evidence="1" type="ORF">H5410_049970</name>
</gene>